<reference evidence="2 3" key="1">
    <citation type="submission" date="2022-11" db="EMBL/GenBank/DDBJ databases">
        <title>Anaerobic phenanthrene biodegradation by a DNRA strain PheN6.</title>
        <authorList>
            <person name="Zhang Z."/>
        </authorList>
    </citation>
    <scope>NUCLEOTIDE SEQUENCE [LARGE SCALE GENOMIC DNA]</scope>
    <source>
        <strain evidence="2 3">PheN6</strain>
    </source>
</reference>
<evidence type="ECO:0000259" key="1">
    <source>
        <dbReference type="Pfam" id="PF01636"/>
    </source>
</evidence>
<feature type="domain" description="Aminoglycoside phosphotransferase" evidence="1">
    <location>
        <begin position="25"/>
        <end position="244"/>
    </location>
</feature>
<dbReference type="InterPro" id="IPR011009">
    <property type="entry name" value="Kinase-like_dom_sf"/>
</dbReference>
<dbReference type="Proteomes" id="UP001150259">
    <property type="component" value="Unassembled WGS sequence"/>
</dbReference>
<dbReference type="EMBL" id="JAPFQL010000010">
    <property type="protein sequence ID" value="MDC5696337.1"/>
    <property type="molecule type" value="Genomic_DNA"/>
</dbReference>
<accession>A0ABT5GDM1</accession>
<dbReference type="Pfam" id="PF01636">
    <property type="entry name" value="APH"/>
    <property type="match status" value="1"/>
</dbReference>
<name>A0ABT5GDM1_9MICO</name>
<evidence type="ECO:0000313" key="3">
    <source>
        <dbReference type="Proteomes" id="UP001150259"/>
    </source>
</evidence>
<evidence type="ECO:0000313" key="2">
    <source>
        <dbReference type="EMBL" id="MDC5696337.1"/>
    </source>
</evidence>
<dbReference type="RefSeq" id="WP_272460914.1">
    <property type="nucleotide sequence ID" value="NZ_JAPFQL010000010.1"/>
</dbReference>
<gene>
    <name evidence="2" type="ORF">OO014_03645</name>
</gene>
<dbReference type="SUPFAM" id="SSF56112">
    <property type="entry name" value="Protein kinase-like (PK-like)"/>
    <property type="match status" value="1"/>
</dbReference>
<organism evidence="2 3">
    <name type="scientific">Intrasporangium calvum</name>
    <dbReference type="NCBI Taxonomy" id="53358"/>
    <lineage>
        <taxon>Bacteria</taxon>
        <taxon>Bacillati</taxon>
        <taxon>Actinomycetota</taxon>
        <taxon>Actinomycetes</taxon>
        <taxon>Micrococcales</taxon>
        <taxon>Intrasporangiaceae</taxon>
        <taxon>Intrasporangium</taxon>
    </lineage>
</organism>
<keyword evidence="3" id="KW-1185">Reference proteome</keyword>
<protein>
    <submittedName>
        <fullName evidence="2">Aminoglycoside phosphotransferase family protein</fullName>
    </submittedName>
</protein>
<proteinExistence type="predicted"/>
<dbReference type="Gene3D" id="3.90.1200.10">
    <property type="match status" value="1"/>
</dbReference>
<sequence length="313" mass="33612">MLRPADAGAIAAAFGLPPDAVLSGPVARGQLGQIWRLRSGAGSWAVKEWFASPDVTAVEADHGFSEAALSAGVLTPRSRLSLAGSVLAHVGGTPVRVMEWIDLAARTRRLDPAAVGRTLAQLHRAGAPTDERVGNWFATGVGEAGWRELHRALVGAQAPFADELETLIPELLAVEGIIEPHDRPRICHRDLWADNVLATADGRICVIDFENMGPADPSQELAMVLYEFGDDDPARAKLLHDAYAAAGGPGRVLRRGHFSMLVAEQAHITSYACARWVGESDPAERVRLEAWIRETPEDPVTLARIDRILAAVS</sequence>
<comment type="caution">
    <text evidence="2">The sequence shown here is derived from an EMBL/GenBank/DDBJ whole genome shotgun (WGS) entry which is preliminary data.</text>
</comment>
<dbReference type="InterPro" id="IPR002575">
    <property type="entry name" value="Aminoglycoside_PTrfase"/>
</dbReference>